<dbReference type="STRING" id="1569628.A0A316UX62"/>
<feature type="compositionally biased region" description="Polar residues" evidence="1">
    <location>
        <begin position="816"/>
        <end position="829"/>
    </location>
</feature>
<feature type="compositionally biased region" description="Low complexity" evidence="1">
    <location>
        <begin position="1041"/>
        <end position="1060"/>
    </location>
</feature>
<name>A0A316UX62_9BASI</name>
<reference evidence="2 3" key="1">
    <citation type="journal article" date="2018" name="Mol. Biol. Evol.">
        <title>Broad Genomic Sampling Reveals a Smut Pathogenic Ancestry of the Fungal Clade Ustilaginomycotina.</title>
        <authorList>
            <person name="Kijpornyongpan T."/>
            <person name="Mondo S.J."/>
            <person name="Barry K."/>
            <person name="Sandor L."/>
            <person name="Lee J."/>
            <person name="Lipzen A."/>
            <person name="Pangilinan J."/>
            <person name="LaButti K."/>
            <person name="Hainaut M."/>
            <person name="Henrissat B."/>
            <person name="Grigoriev I.V."/>
            <person name="Spatafora J.W."/>
            <person name="Aime M.C."/>
        </authorList>
    </citation>
    <scope>NUCLEOTIDE SEQUENCE [LARGE SCALE GENOMIC DNA]</scope>
    <source>
        <strain evidence="2 3">MCA 5214</strain>
    </source>
</reference>
<organism evidence="2 3">
    <name type="scientific">Jaminaea rosea</name>
    <dbReference type="NCBI Taxonomy" id="1569628"/>
    <lineage>
        <taxon>Eukaryota</taxon>
        <taxon>Fungi</taxon>
        <taxon>Dikarya</taxon>
        <taxon>Basidiomycota</taxon>
        <taxon>Ustilaginomycotina</taxon>
        <taxon>Exobasidiomycetes</taxon>
        <taxon>Microstromatales</taxon>
        <taxon>Microstromatales incertae sedis</taxon>
        <taxon>Jaminaea</taxon>
    </lineage>
</organism>
<evidence type="ECO:0000313" key="2">
    <source>
        <dbReference type="EMBL" id="PWN29879.1"/>
    </source>
</evidence>
<dbReference type="RefSeq" id="XP_025364491.1">
    <property type="nucleotide sequence ID" value="XM_025508103.1"/>
</dbReference>
<accession>A0A316UX62</accession>
<feature type="compositionally biased region" description="Low complexity" evidence="1">
    <location>
        <begin position="847"/>
        <end position="871"/>
    </location>
</feature>
<feature type="compositionally biased region" description="Basic and acidic residues" evidence="1">
    <location>
        <begin position="1094"/>
        <end position="1113"/>
    </location>
</feature>
<feature type="compositionally biased region" description="Low complexity" evidence="1">
    <location>
        <begin position="959"/>
        <end position="1008"/>
    </location>
</feature>
<dbReference type="Proteomes" id="UP000245884">
    <property type="component" value="Unassembled WGS sequence"/>
</dbReference>
<proteinExistence type="predicted"/>
<dbReference type="GeneID" id="37029926"/>
<sequence>MAIAAGRLDLNPFACDQAGTYGIGLKWRDESDVVRWEVYPGLATDQPISARAAQDKEHFDALMQAEARGDRKAINREQDKGHTYLYRLGIIEWFMWVQTTLAPHPGSLLTDLSEEQYLDFVVYNVTGHQLTLLGSRGFQLQHKKRLLNAGAEHIDMAMFNARHGNYKRIELYRNARFSHSTASQINGPYPALHFEDAPVWATKKVLRKKERGADNVRLADAPGPASVVASSPGRLHRDTRNAVIAASALAMPGAQPDERDDDVDDEYEWIDERYEVEGLFEVVDVFEPTSEANIEIEFDYYRFMVERDSIEEAPLLDKIDDGTGNRSVYALRVNSHAANAGEARTCLVRSQLTFDERKEHKAKLTSSTGWAFEIKQGKIVVSGNGASYCQSLAAGPEASWLLANYQVWSETRANDGIAGLWDHFLSLLTEILTVNKTGEAARIVRQSWQPDDFEGGLFSGLATRARLDGIRIPFEYDPAKRHPTITIPGSSAAHQQFACLSAPPNPVADVANLRPEVGYDMLLSVYPAPSQAGWKGVRYCLLQHNDGSKSTFGRWKNARDILPCWVVAFIVNLVRTQARCTEADLIKPHEVQAHDSAALFVSHITLWMPCRCDYGAILQRLKAGLPHWCAGLLFELYYCHPAATSEDLVDVLPLLPSLSSTYTTLRRSKLEDLCYHNTFLWTAFCVRVPLSYHDLSFAGSILPLTVHRAASGRPVVCGDDLGLSSSLPEGTPLEGGRQEPFVIMNDELQERQAGGIAQGAQGGQEAPSAPSAPGAPGLTSQSSAPRPAIPSVQAQPAAPRTSPSSNAGSSARSSRQPGVQASPATQRSVPTRAPHPGASRWTSTQPAASSLSSSSSSAADRASATALANALRGGNGPPPTLSANQVVATRIPSPPRATVFRSPAARASTPVAQPNGVAQQGQAGAAAQHGQQQGTMPSARPPTAGAASSSTLRQSGSNSSCTLTAGAAASASSSSSTHRQPGSNPSGPATASAAASSSSSCQPGATPSRLQAADPSRPQAVTPSAPVLAGLAALPCHDPSRSSLQRIASSSSSSSGILRSPNVPAIGAVDSNGRPLRKRKRPVDRPGQAPKTIAQRERTVEKEKEKDKREKDPAAPPSLADDTDEEADEKAAADDAAAHASLHDDQGAHDEHDDADLFDVGDQASPPEFADDQAPLGTPTLLASAAPLAATNPPGDTIAHRLDNDPLINQLDPGHKGALNPLDIAGPPLPSLAQIRRAVVRGQIAAVNTLFKYYWSAAQQGIVAQEMHDTLTPELIREARRDRGLLVRDTVPAYLQELRTRMEQPWAQMVLKQLEGHVILVKHLLGDQLQRDGKSAASLKRYFRSVLAYALAKLHFVRVRCLGTYFAVKM</sequence>
<feature type="region of interest" description="Disordered" evidence="1">
    <location>
        <begin position="755"/>
        <end position="1173"/>
    </location>
</feature>
<keyword evidence="3" id="KW-1185">Reference proteome</keyword>
<feature type="compositionally biased region" description="Basic and acidic residues" evidence="1">
    <location>
        <begin position="1129"/>
        <end position="1152"/>
    </location>
</feature>
<dbReference type="EMBL" id="KZ819663">
    <property type="protein sequence ID" value="PWN29879.1"/>
    <property type="molecule type" value="Genomic_DNA"/>
</dbReference>
<feature type="compositionally biased region" description="Low complexity" evidence="1">
    <location>
        <begin position="802"/>
        <end position="815"/>
    </location>
</feature>
<gene>
    <name evidence="2" type="ORF">BDZ90DRAFT_258780</name>
</gene>
<evidence type="ECO:0000313" key="3">
    <source>
        <dbReference type="Proteomes" id="UP000245884"/>
    </source>
</evidence>
<feature type="compositionally biased region" description="Low complexity" evidence="1">
    <location>
        <begin position="763"/>
        <end position="777"/>
    </location>
</feature>
<protein>
    <submittedName>
        <fullName evidence="2">Uncharacterized protein</fullName>
    </submittedName>
</protein>
<feature type="compositionally biased region" description="Low complexity" evidence="1">
    <location>
        <begin position="912"/>
        <end position="934"/>
    </location>
</feature>
<evidence type="ECO:0000256" key="1">
    <source>
        <dbReference type="SAM" id="MobiDB-lite"/>
    </source>
</evidence>
<feature type="compositionally biased region" description="Polar residues" evidence="1">
    <location>
        <begin position="946"/>
        <end position="958"/>
    </location>
</feature>